<dbReference type="STRING" id="1123029.SAMN02745172_02963"/>
<evidence type="ECO:0000256" key="2">
    <source>
        <dbReference type="ARBA" id="ARBA00023125"/>
    </source>
</evidence>
<dbReference type="InterPro" id="IPR036271">
    <property type="entry name" value="Tet_transcr_reg_TetR-rel_C_sf"/>
</dbReference>
<sequence>MATDSPSGRPGDVGQPATGGEPRRASDRIRATARDLFYREGIRAVGVEEIVTRAGVTKPSLYRSFASKDALAAAYLTDYDAEYWGRFDAAVAAHPGDPRAQIRAFFSGTGTRACVDGYRGCGLTNAAVEYPDPDHPARLVSQENKRELRRRLTEMAAAMGADDPALLGDGLLLLLEGTYTSGQLFGVGGPGGSLAAVADRLIEASLKAPKATDRSGTADRNPVDGSD</sequence>
<evidence type="ECO:0000256" key="3">
    <source>
        <dbReference type="ARBA" id="ARBA00023163"/>
    </source>
</evidence>
<protein>
    <submittedName>
        <fullName evidence="7">Transcriptional regulator, TetR family</fullName>
    </submittedName>
</protein>
<dbReference type="SUPFAM" id="SSF48498">
    <property type="entry name" value="Tetracyclin repressor-like, C-terminal domain"/>
    <property type="match status" value="1"/>
</dbReference>
<keyword evidence="8" id="KW-1185">Reference proteome</keyword>
<dbReference type="RefSeq" id="WP_084564697.1">
    <property type="nucleotide sequence ID" value="NZ_FRXO01000005.1"/>
</dbReference>
<dbReference type="Gene3D" id="1.10.357.10">
    <property type="entry name" value="Tetracycline Repressor, domain 2"/>
    <property type="match status" value="1"/>
</dbReference>
<dbReference type="GO" id="GO:0003677">
    <property type="term" value="F:DNA binding"/>
    <property type="evidence" value="ECO:0007669"/>
    <property type="project" value="UniProtKB-UniRule"/>
</dbReference>
<organism evidence="7 8">
    <name type="scientific">Pseudoxanthobacter soli DSM 19599</name>
    <dbReference type="NCBI Taxonomy" id="1123029"/>
    <lineage>
        <taxon>Bacteria</taxon>
        <taxon>Pseudomonadati</taxon>
        <taxon>Pseudomonadota</taxon>
        <taxon>Alphaproteobacteria</taxon>
        <taxon>Hyphomicrobiales</taxon>
        <taxon>Segnochrobactraceae</taxon>
        <taxon>Pseudoxanthobacter</taxon>
    </lineage>
</organism>
<dbReference type="SUPFAM" id="SSF46689">
    <property type="entry name" value="Homeodomain-like"/>
    <property type="match status" value="1"/>
</dbReference>
<feature type="region of interest" description="Disordered" evidence="5">
    <location>
        <begin position="208"/>
        <end position="227"/>
    </location>
</feature>
<keyword evidence="2 4" id="KW-0238">DNA-binding</keyword>
<dbReference type="PRINTS" id="PR00455">
    <property type="entry name" value="HTHTETR"/>
</dbReference>
<dbReference type="Proteomes" id="UP000186406">
    <property type="component" value="Unassembled WGS sequence"/>
</dbReference>
<feature type="domain" description="HTH tetR-type" evidence="6">
    <location>
        <begin position="23"/>
        <end position="83"/>
    </location>
</feature>
<dbReference type="InterPro" id="IPR001647">
    <property type="entry name" value="HTH_TetR"/>
</dbReference>
<dbReference type="OrthoDB" id="9787680at2"/>
<evidence type="ECO:0000313" key="8">
    <source>
        <dbReference type="Proteomes" id="UP000186406"/>
    </source>
</evidence>
<evidence type="ECO:0000313" key="7">
    <source>
        <dbReference type="EMBL" id="SHO66307.1"/>
    </source>
</evidence>
<feature type="region of interest" description="Disordered" evidence="5">
    <location>
        <begin position="1"/>
        <end position="26"/>
    </location>
</feature>
<gene>
    <name evidence="7" type="ORF">SAMN02745172_02963</name>
</gene>
<evidence type="ECO:0000256" key="4">
    <source>
        <dbReference type="PROSITE-ProRule" id="PRU00335"/>
    </source>
</evidence>
<dbReference type="Pfam" id="PF00440">
    <property type="entry name" value="TetR_N"/>
    <property type="match status" value="1"/>
</dbReference>
<dbReference type="PANTHER" id="PTHR47506:SF1">
    <property type="entry name" value="HTH-TYPE TRANSCRIPTIONAL REGULATOR YJDC"/>
    <property type="match status" value="1"/>
</dbReference>
<dbReference type="PROSITE" id="PS50977">
    <property type="entry name" value="HTH_TETR_2"/>
    <property type="match status" value="1"/>
</dbReference>
<accession>A0A1M7ZN45</accession>
<proteinExistence type="predicted"/>
<feature type="DNA-binding region" description="H-T-H motif" evidence="4">
    <location>
        <begin position="46"/>
        <end position="65"/>
    </location>
</feature>
<reference evidence="7 8" key="1">
    <citation type="submission" date="2016-12" db="EMBL/GenBank/DDBJ databases">
        <authorList>
            <person name="Song W.-J."/>
            <person name="Kurnit D.M."/>
        </authorList>
    </citation>
    <scope>NUCLEOTIDE SEQUENCE [LARGE SCALE GENOMIC DNA]</scope>
    <source>
        <strain evidence="7 8">DSM 19599</strain>
    </source>
</reference>
<evidence type="ECO:0000259" key="6">
    <source>
        <dbReference type="PROSITE" id="PS50977"/>
    </source>
</evidence>
<name>A0A1M7ZN45_9HYPH</name>
<dbReference type="EMBL" id="FRXO01000005">
    <property type="protein sequence ID" value="SHO66307.1"/>
    <property type="molecule type" value="Genomic_DNA"/>
</dbReference>
<dbReference type="PANTHER" id="PTHR47506">
    <property type="entry name" value="TRANSCRIPTIONAL REGULATORY PROTEIN"/>
    <property type="match status" value="1"/>
</dbReference>
<keyword evidence="1" id="KW-0805">Transcription regulation</keyword>
<dbReference type="AlphaFoldDB" id="A0A1M7ZN45"/>
<keyword evidence="3" id="KW-0804">Transcription</keyword>
<evidence type="ECO:0000256" key="1">
    <source>
        <dbReference type="ARBA" id="ARBA00023015"/>
    </source>
</evidence>
<evidence type="ECO:0000256" key="5">
    <source>
        <dbReference type="SAM" id="MobiDB-lite"/>
    </source>
</evidence>
<dbReference type="InterPro" id="IPR009057">
    <property type="entry name" value="Homeodomain-like_sf"/>
</dbReference>